<evidence type="ECO:0000313" key="1">
    <source>
        <dbReference type="EMBL" id="KAJ7545316.1"/>
    </source>
</evidence>
<evidence type="ECO:0000313" key="2">
    <source>
        <dbReference type="Proteomes" id="UP001162992"/>
    </source>
</evidence>
<gene>
    <name evidence="1" type="ORF">O6H91_09G114700</name>
</gene>
<reference evidence="2" key="1">
    <citation type="journal article" date="2024" name="Proc. Natl. Acad. Sci. U.S.A.">
        <title>Extraordinary preservation of gene collinearity over three hundred million years revealed in homosporous lycophytes.</title>
        <authorList>
            <person name="Li C."/>
            <person name="Wickell D."/>
            <person name="Kuo L.Y."/>
            <person name="Chen X."/>
            <person name="Nie B."/>
            <person name="Liao X."/>
            <person name="Peng D."/>
            <person name="Ji J."/>
            <person name="Jenkins J."/>
            <person name="Williams M."/>
            <person name="Shu S."/>
            <person name="Plott C."/>
            <person name="Barry K."/>
            <person name="Rajasekar S."/>
            <person name="Grimwood J."/>
            <person name="Han X."/>
            <person name="Sun S."/>
            <person name="Hou Z."/>
            <person name="He W."/>
            <person name="Dai G."/>
            <person name="Sun C."/>
            <person name="Schmutz J."/>
            <person name="Leebens-Mack J.H."/>
            <person name="Li F.W."/>
            <person name="Wang L."/>
        </authorList>
    </citation>
    <scope>NUCLEOTIDE SEQUENCE [LARGE SCALE GENOMIC DNA]</scope>
    <source>
        <strain evidence="2">cv. PW_Plant_1</strain>
    </source>
</reference>
<keyword evidence="2" id="KW-1185">Reference proteome</keyword>
<name>A0ACC2CTI7_DIPCM</name>
<proteinExistence type="predicted"/>
<sequence>METRPALHALFLCRRGWRSFVICNIFPAEFEELSLPLKEQWHRKLHSLAPLNNLHQLLSTNPSVAALVSLLKQCGQTKALADGKIVHAHITGCNYGGDTFLGNWLIKMYGECGSISDAKAVFDHLPKVNLYSWNILMKAFTNNGFFREAFECLQQMQLSGFKPDHISFICALNGCASQGNLEQGLKIHASAVDAGFGTNVFVGTALVDMYGKCGSLEDAGNVFHLMPHRNVATWNAMMGACAQNGHGEETLNLLNRMHGEGLKPDEITFMCALDACAGLLILEKGKEIHAAIADGGGCKKQVAVGNALVRMYGKCGSLEDARSVFSEMHDRNVASWNVMMSACTQNGQGKEALDLYNQMQQERIKPNEVSFICALDACTSLTALHRGQEIHAAIVNGGYEGHVVVGTTLINMYGKCGRLEDARSIFDRMTNRDVVAWNSMIAACVLNGHVTVALDLFDRMQCDGLAPNQITFVSALDACASQAAHEKGKQIRAAIVKGGYEEQVVVGTALINMFSKLGNLDDARNLFNRMPHRNVVSWNAMIAALARNGHGKEALDLFDTMQHNGLRPDHITFVSALDACAGQAALEKGQEIHSAILDSGYEGQVNVGTALVHMYGKCGNLEEARSVFARMPQRNLVTWNAMIAACSQNGHCKEALELLNQMDCDGIAPNQITYLCALDACASLAVLDEGQKIHASISEDGYEGEVAVANALINMYGKCENLDAARSVFNRMPNRDVVSWNAMITACSQNGHGKVALEYFYQMQLHGISPDRVTYICALDAASSIAALDKGQEIHSAILREGYEGQVIFGNALVSMYGKCGSLEDARIVFNQMPQRDVISWNSMIAVFAQNGHGEEALDAFDQMQRDGFEPDHVTFLSVLAACSHTGRVDDAARFFESMSKDHGVSQKLAHYMCLIDILGRAGHLDDAEKLINNMPFESEARVWLNLLGACRVHGDVERGIRAASHVFAMDPENPTPYVLLSNLIASAGMCNMT</sequence>
<dbReference type="Proteomes" id="UP001162992">
    <property type="component" value="Chromosome 9"/>
</dbReference>
<dbReference type="EMBL" id="CM055100">
    <property type="protein sequence ID" value="KAJ7545316.1"/>
    <property type="molecule type" value="Genomic_DNA"/>
</dbReference>
<protein>
    <submittedName>
        <fullName evidence="1">Uncharacterized protein</fullName>
    </submittedName>
</protein>
<accession>A0ACC2CTI7</accession>
<organism evidence="1 2">
    <name type="scientific">Diphasiastrum complanatum</name>
    <name type="common">Issler's clubmoss</name>
    <name type="synonym">Lycopodium complanatum</name>
    <dbReference type="NCBI Taxonomy" id="34168"/>
    <lineage>
        <taxon>Eukaryota</taxon>
        <taxon>Viridiplantae</taxon>
        <taxon>Streptophyta</taxon>
        <taxon>Embryophyta</taxon>
        <taxon>Tracheophyta</taxon>
        <taxon>Lycopodiopsida</taxon>
        <taxon>Lycopodiales</taxon>
        <taxon>Lycopodiaceae</taxon>
        <taxon>Lycopodioideae</taxon>
        <taxon>Diphasiastrum</taxon>
    </lineage>
</organism>
<comment type="caution">
    <text evidence="1">The sequence shown here is derived from an EMBL/GenBank/DDBJ whole genome shotgun (WGS) entry which is preliminary data.</text>
</comment>